<dbReference type="Pfam" id="PF02730">
    <property type="entry name" value="AFOR_N"/>
    <property type="match status" value="1"/>
</dbReference>
<feature type="non-terminal residue" evidence="2">
    <location>
        <position position="217"/>
    </location>
</feature>
<proteinExistence type="predicted"/>
<comment type="caution">
    <text evidence="2">The sequence shown here is derived from an EMBL/GenBank/DDBJ whole genome shotgun (WGS) entry which is preliminary data.</text>
</comment>
<evidence type="ECO:0000313" key="3">
    <source>
        <dbReference type="Proteomes" id="UP000319130"/>
    </source>
</evidence>
<dbReference type="SMART" id="SM00790">
    <property type="entry name" value="AFOR_N"/>
    <property type="match status" value="1"/>
</dbReference>
<accession>A0A523W187</accession>
<dbReference type="InterPro" id="IPR013983">
    <property type="entry name" value="Ald_Fedxn_OxRdtase_N"/>
</dbReference>
<gene>
    <name evidence="2" type="ORF">E3J48_06550</name>
</gene>
<name>A0A523W187_UNCAE</name>
<dbReference type="GO" id="GO:0016625">
    <property type="term" value="F:oxidoreductase activity, acting on the aldehyde or oxo group of donors, iron-sulfur protein as acceptor"/>
    <property type="evidence" value="ECO:0007669"/>
    <property type="project" value="InterPro"/>
</dbReference>
<dbReference type="PANTHER" id="PTHR30038">
    <property type="entry name" value="ALDEHYDE FERREDOXIN OXIDOREDUCTASE"/>
    <property type="match status" value="1"/>
</dbReference>
<dbReference type="InterPro" id="IPR036503">
    <property type="entry name" value="Ald_Fedxn_OxRdtase_N_sf"/>
</dbReference>
<dbReference type="AlphaFoldDB" id="A0A523W187"/>
<feature type="domain" description="Aldehyde ferredoxin oxidoreductase N-terminal" evidence="1">
    <location>
        <begin position="5"/>
        <end position="208"/>
    </location>
</feature>
<sequence>MTYGWMGTILRVNLTNEKITKEPLDNELATKFLGGRGLNGITLFREVKAGIDPLSAENVLLFGMGPCNGTLSLGSGRFNVTAKSPMTGGFGDSNSGGFWGPELKYAGYDQIIIEGRAEEPVYLWIDGDEVEIRNAEKLWGRDTFETEQILKEELEDPRIQMLYIGQAGENLVKFANVMIGLYRAAGRSGMGSVMGSKNLKAIAVRGNNGVQVAHPDR</sequence>
<dbReference type="Proteomes" id="UP000319130">
    <property type="component" value="Unassembled WGS sequence"/>
</dbReference>
<organism evidence="2 3">
    <name type="scientific">Aerophobetes bacterium</name>
    <dbReference type="NCBI Taxonomy" id="2030807"/>
    <lineage>
        <taxon>Bacteria</taxon>
        <taxon>Candidatus Aerophobota</taxon>
    </lineage>
</organism>
<dbReference type="Gene3D" id="3.60.9.10">
    <property type="entry name" value="Aldehyde ferredoxin oxidoreductase, N-terminal domain"/>
    <property type="match status" value="1"/>
</dbReference>
<protein>
    <submittedName>
        <fullName evidence="2">Aldehyde ferredoxin oxidoreductase</fullName>
    </submittedName>
</protein>
<dbReference type="PANTHER" id="PTHR30038:SF0">
    <property type="entry name" value="TUNGSTEN-CONTAINING ALDEHYDE FERREDOXIN OXIDOREDUCTASE"/>
    <property type="match status" value="1"/>
</dbReference>
<reference evidence="2 3" key="1">
    <citation type="submission" date="2019-03" db="EMBL/GenBank/DDBJ databases">
        <title>Metabolic potential of uncultured bacteria and archaea associated with petroleum seepage in deep-sea sediments.</title>
        <authorList>
            <person name="Dong X."/>
            <person name="Hubert C."/>
        </authorList>
    </citation>
    <scope>NUCLEOTIDE SEQUENCE [LARGE SCALE GENOMIC DNA]</scope>
    <source>
        <strain evidence="2">E29_bin52</strain>
    </source>
</reference>
<evidence type="ECO:0000259" key="1">
    <source>
        <dbReference type="SMART" id="SM00790"/>
    </source>
</evidence>
<dbReference type="EMBL" id="SOIZ01000292">
    <property type="protein sequence ID" value="TET60589.1"/>
    <property type="molecule type" value="Genomic_DNA"/>
</dbReference>
<dbReference type="InterPro" id="IPR051919">
    <property type="entry name" value="W-dependent_AOR"/>
</dbReference>
<evidence type="ECO:0000313" key="2">
    <source>
        <dbReference type="EMBL" id="TET60589.1"/>
    </source>
</evidence>
<dbReference type="GO" id="GO:0051536">
    <property type="term" value="F:iron-sulfur cluster binding"/>
    <property type="evidence" value="ECO:0007669"/>
    <property type="project" value="InterPro"/>
</dbReference>
<dbReference type="SUPFAM" id="SSF56228">
    <property type="entry name" value="Aldehyde ferredoxin oxidoreductase, N-terminal domain"/>
    <property type="match status" value="1"/>
</dbReference>